<evidence type="ECO:0000313" key="5">
    <source>
        <dbReference type="Proteomes" id="UP000179880"/>
    </source>
</evidence>
<keyword evidence="2" id="KW-1133">Transmembrane helix</keyword>
<feature type="compositionally biased region" description="Low complexity" evidence="1">
    <location>
        <begin position="525"/>
        <end position="536"/>
    </location>
</feature>
<feature type="transmembrane region" description="Helical" evidence="2">
    <location>
        <begin position="574"/>
        <end position="594"/>
    </location>
</feature>
<feature type="signal peptide" evidence="3">
    <location>
        <begin position="1"/>
        <end position="21"/>
    </location>
</feature>
<comment type="caution">
    <text evidence="4">The sequence shown here is derived from an EMBL/GenBank/DDBJ whole genome shotgun (WGS) entry which is preliminary data.</text>
</comment>
<dbReference type="AlphaFoldDB" id="A0A1F6WI19"/>
<keyword evidence="2" id="KW-0472">Membrane</keyword>
<dbReference type="InterPro" id="IPR008930">
    <property type="entry name" value="Terpenoid_cyclase/PrenylTrfase"/>
</dbReference>
<dbReference type="Proteomes" id="UP000179880">
    <property type="component" value="Unassembled WGS sequence"/>
</dbReference>
<name>A0A1F6WI19_9BACT</name>
<keyword evidence="3" id="KW-0732">Signal</keyword>
<evidence type="ECO:0000256" key="2">
    <source>
        <dbReference type="SAM" id="Phobius"/>
    </source>
</evidence>
<feature type="region of interest" description="Disordered" evidence="1">
    <location>
        <begin position="211"/>
        <end position="241"/>
    </location>
</feature>
<proteinExistence type="predicted"/>
<feature type="compositionally biased region" description="Pro residues" evidence="1">
    <location>
        <begin position="218"/>
        <end position="230"/>
    </location>
</feature>
<evidence type="ECO:0000256" key="3">
    <source>
        <dbReference type="SAM" id="SignalP"/>
    </source>
</evidence>
<dbReference type="Gene3D" id="1.50.10.20">
    <property type="match status" value="1"/>
</dbReference>
<feature type="chain" id="PRO_5009225763" description="DUF4430 domain-containing protein" evidence="3">
    <location>
        <begin position="22"/>
        <end position="597"/>
    </location>
</feature>
<evidence type="ECO:0008006" key="6">
    <source>
        <dbReference type="Google" id="ProtNLM"/>
    </source>
</evidence>
<keyword evidence="2" id="KW-0812">Transmembrane</keyword>
<dbReference type="EMBL" id="MFUH01000028">
    <property type="protein sequence ID" value="OGI81504.1"/>
    <property type="molecule type" value="Genomic_DNA"/>
</dbReference>
<evidence type="ECO:0000256" key="1">
    <source>
        <dbReference type="SAM" id="MobiDB-lite"/>
    </source>
</evidence>
<gene>
    <name evidence="4" type="ORF">A3B93_00720</name>
</gene>
<sequence>MKKLFKILLILCAVFPYAAGAGEVQINLKAWTTDGLMTTQTLTVQDCEDSAGSGNFTLNGMCAVDQSGFPALWTWWGTDAFLDSWNGYIGNANGNGIYWAWFGNRELGATALNTHILSADEELFLTYGPNPLRLTVDDATPDVGQTISIFVEEFGYDINWNAVWSLSNEALVSVDGNPGGLTDASGVYSFTPSDESPINVRAAKNSFADSNEMIIDPNDPPPPPPPPPPSGGGSVVLIQTPPPPKNFDLTAAINFILSRQKPDGSFGDSLYTDWAAIALGATETGEHAEAKERLRSYLKEHSLSADAQLTDYERGAMALMSLGMNPYEQGGHNYIAEIVKSFDGEQFGDPNLFNDDIFAILVLTNAGYGANDSMLQSVARWLLAKQSVQGDFSGVDLTAAFIQALESLSSLPDIAFSLDRAKNYLRGRQESNGGLSSIFGTSWALQTSAISRESGLRYLALFQLSDGGLQDTGLTSDGRLWATAYAVPAVLEKNWNEILLDFTKPVTQTLEFFEAEAMPSKEFSRSSSRSVSAPASGVETKLAQPDAQKFSDGPALTITAVASSTDPMDSKESVWLATYSVLSVAGLVLLRRLIFKL</sequence>
<protein>
    <recommendedName>
        <fullName evidence="6">DUF4430 domain-containing protein</fullName>
    </recommendedName>
</protein>
<organism evidence="4 5">
    <name type="scientific">Candidatus Nomurabacteria bacterium RIFCSPHIGHO2_02_FULL_42_24</name>
    <dbReference type="NCBI Taxonomy" id="1801757"/>
    <lineage>
        <taxon>Bacteria</taxon>
        <taxon>Candidatus Nomuraibacteriota</taxon>
    </lineage>
</organism>
<evidence type="ECO:0000313" key="4">
    <source>
        <dbReference type="EMBL" id="OGI81504.1"/>
    </source>
</evidence>
<feature type="region of interest" description="Disordered" evidence="1">
    <location>
        <begin position="524"/>
        <end position="544"/>
    </location>
</feature>
<dbReference type="SUPFAM" id="SSF48239">
    <property type="entry name" value="Terpenoid cyclases/Protein prenyltransferases"/>
    <property type="match status" value="1"/>
</dbReference>
<accession>A0A1F6WI19</accession>
<reference evidence="4 5" key="1">
    <citation type="journal article" date="2016" name="Nat. Commun.">
        <title>Thousands of microbial genomes shed light on interconnected biogeochemical processes in an aquifer system.</title>
        <authorList>
            <person name="Anantharaman K."/>
            <person name="Brown C.T."/>
            <person name="Hug L.A."/>
            <person name="Sharon I."/>
            <person name="Castelle C.J."/>
            <person name="Probst A.J."/>
            <person name="Thomas B.C."/>
            <person name="Singh A."/>
            <person name="Wilkins M.J."/>
            <person name="Karaoz U."/>
            <person name="Brodie E.L."/>
            <person name="Williams K.H."/>
            <person name="Hubbard S.S."/>
            <person name="Banfield J.F."/>
        </authorList>
    </citation>
    <scope>NUCLEOTIDE SEQUENCE [LARGE SCALE GENOMIC DNA]</scope>
</reference>